<name>A0ABQ9TB61_SAGOE</name>
<sequence length="75" mass="8208">INLGCHTCGKCQVLTCLSRPPRDLLSSHQAPRGPLGCCHYSLQEPHEGSKKTVAVEFEDSKSWPPRASGVLYRCA</sequence>
<gene>
    <name evidence="1" type="ORF">P7K49_040084</name>
</gene>
<feature type="non-terminal residue" evidence="1">
    <location>
        <position position="75"/>
    </location>
</feature>
<keyword evidence="2" id="KW-1185">Reference proteome</keyword>
<accession>A0ABQ9TB61</accession>
<feature type="non-terminal residue" evidence="1">
    <location>
        <position position="1"/>
    </location>
</feature>
<comment type="caution">
    <text evidence="1">The sequence shown here is derived from an EMBL/GenBank/DDBJ whole genome shotgun (WGS) entry which is preliminary data.</text>
</comment>
<evidence type="ECO:0000313" key="1">
    <source>
        <dbReference type="EMBL" id="KAK2082007.1"/>
    </source>
</evidence>
<protein>
    <submittedName>
        <fullName evidence="1">Uncharacterized protein</fullName>
    </submittedName>
</protein>
<dbReference type="EMBL" id="JASSZA010000046">
    <property type="protein sequence ID" value="KAK2082007.1"/>
    <property type="molecule type" value="Genomic_DNA"/>
</dbReference>
<proteinExistence type="predicted"/>
<evidence type="ECO:0000313" key="2">
    <source>
        <dbReference type="Proteomes" id="UP001266305"/>
    </source>
</evidence>
<organism evidence="1 2">
    <name type="scientific">Saguinus oedipus</name>
    <name type="common">Cotton-top tamarin</name>
    <name type="synonym">Oedipomidas oedipus</name>
    <dbReference type="NCBI Taxonomy" id="9490"/>
    <lineage>
        <taxon>Eukaryota</taxon>
        <taxon>Metazoa</taxon>
        <taxon>Chordata</taxon>
        <taxon>Craniata</taxon>
        <taxon>Vertebrata</taxon>
        <taxon>Euteleostomi</taxon>
        <taxon>Mammalia</taxon>
        <taxon>Eutheria</taxon>
        <taxon>Euarchontoglires</taxon>
        <taxon>Primates</taxon>
        <taxon>Haplorrhini</taxon>
        <taxon>Platyrrhini</taxon>
        <taxon>Cebidae</taxon>
        <taxon>Callitrichinae</taxon>
        <taxon>Saguinus</taxon>
    </lineage>
</organism>
<reference evidence="1 2" key="1">
    <citation type="submission" date="2023-05" db="EMBL/GenBank/DDBJ databases">
        <title>B98-5 Cell Line De Novo Hybrid Assembly: An Optical Mapping Approach.</title>
        <authorList>
            <person name="Kananen K."/>
            <person name="Auerbach J.A."/>
            <person name="Kautto E."/>
            <person name="Blachly J.S."/>
        </authorList>
    </citation>
    <scope>NUCLEOTIDE SEQUENCE [LARGE SCALE GENOMIC DNA]</scope>
    <source>
        <strain evidence="1">B95-8</strain>
        <tissue evidence="1">Cell line</tissue>
    </source>
</reference>
<dbReference type="Proteomes" id="UP001266305">
    <property type="component" value="Unassembled WGS sequence"/>
</dbReference>